<proteinExistence type="predicted"/>
<dbReference type="InterPro" id="IPR006221">
    <property type="entry name" value="TrpG/PapA_dom"/>
</dbReference>
<dbReference type="SUPFAM" id="SSF52317">
    <property type="entry name" value="Class I glutamine amidotransferase-like"/>
    <property type="match status" value="1"/>
</dbReference>
<dbReference type="PANTHER" id="PTHR43418:SF4">
    <property type="entry name" value="MULTIFUNCTIONAL TRYPTOPHAN BIOSYNTHESIS PROTEIN"/>
    <property type="match status" value="1"/>
</dbReference>
<dbReference type="PROSITE" id="PS51273">
    <property type="entry name" value="GATASE_TYPE_1"/>
    <property type="match status" value="1"/>
</dbReference>
<accession>A0ABV6LKV3</accession>
<dbReference type="CDD" id="cd01743">
    <property type="entry name" value="GATase1_Anthranilate_Synthase"/>
    <property type="match status" value="1"/>
</dbReference>
<gene>
    <name evidence="3" type="ORF">ACFFGV_04820</name>
</gene>
<keyword evidence="4" id="KW-1185">Reference proteome</keyword>
<dbReference type="PRINTS" id="PR00099">
    <property type="entry name" value="CPSGATASE"/>
</dbReference>
<evidence type="ECO:0000313" key="3">
    <source>
        <dbReference type="EMBL" id="MFC0522913.1"/>
    </source>
</evidence>
<name>A0ABV6LKV3_9BACI</name>
<dbReference type="PANTHER" id="PTHR43418">
    <property type="entry name" value="MULTIFUNCTIONAL TRYPTOPHAN BIOSYNTHESIS PROTEIN-RELATED"/>
    <property type="match status" value="1"/>
</dbReference>
<dbReference type="Proteomes" id="UP001589836">
    <property type="component" value="Unassembled WGS sequence"/>
</dbReference>
<evidence type="ECO:0000313" key="4">
    <source>
        <dbReference type="Proteomes" id="UP001589836"/>
    </source>
</evidence>
<dbReference type="PRINTS" id="PR00096">
    <property type="entry name" value="GATASE"/>
</dbReference>
<dbReference type="InterPro" id="IPR017926">
    <property type="entry name" value="GATASE"/>
</dbReference>
<reference evidence="3 4" key="1">
    <citation type="submission" date="2024-09" db="EMBL/GenBank/DDBJ databases">
        <authorList>
            <person name="Sun Q."/>
            <person name="Mori K."/>
        </authorList>
    </citation>
    <scope>NUCLEOTIDE SEQUENCE [LARGE SCALE GENOMIC DNA]</scope>
    <source>
        <strain evidence="3 4">NCAIM B.02529</strain>
    </source>
</reference>
<evidence type="ECO:0000256" key="1">
    <source>
        <dbReference type="ARBA" id="ARBA00022962"/>
    </source>
</evidence>
<evidence type="ECO:0000259" key="2">
    <source>
        <dbReference type="Pfam" id="PF00117"/>
    </source>
</evidence>
<organism evidence="3 4">
    <name type="scientific">Pontibacillus salicampi</name>
    <dbReference type="NCBI Taxonomy" id="1449801"/>
    <lineage>
        <taxon>Bacteria</taxon>
        <taxon>Bacillati</taxon>
        <taxon>Bacillota</taxon>
        <taxon>Bacilli</taxon>
        <taxon>Bacillales</taxon>
        <taxon>Bacillaceae</taxon>
        <taxon>Pontibacillus</taxon>
    </lineage>
</organism>
<dbReference type="RefSeq" id="WP_377345436.1">
    <property type="nucleotide sequence ID" value="NZ_JBHLTP010000003.1"/>
</dbReference>
<dbReference type="EMBL" id="JBHLTP010000003">
    <property type="protein sequence ID" value="MFC0522913.1"/>
    <property type="molecule type" value="Genomic_DNA"/>
</dbReference>
<dbReference type="InterPro" id="IPR029062">
    <property type="entry name" value="Class_I_gatase-like"/>
</dbReference>
<feature type="domain" description="Glutamine amidotransferase" evidence="2">
    <location>
        <begin position="4"/>
        <end position="186"/>
    </location>
</feature>
<dbReference type="InterPro" id="IPR050472">
    <property type="entry name" value="Anth_synth/Amidotransfase"/>
</dbReference>
<dbReference type="Gene3D" id="3.40.50.880">
    <property type="match status" value="1"/>
</dbReference>
<protein>
    <submittedName>
        <fullName evidence="3">Anthranilate synthase component II</fullName>
    </submittedName>
</protein>
<dbReference type="PRINTS" id="PR00097">
    <property type="entry name" value="ANTSNTHASEII"/>
</dbReference>
<dbReference type="Pfam" id="PF00117">
    <property type="entry name" value="GATase"/>
    <property type="match status" value="1"/>
</dbReference>
<keyword evidence="1" id="KW-0315">Glutamine amidotransferase</keyword>
<comment type="caution">
    <text evidence="3">The sequence shown here is derived from an EMBL/GenBank/DDBJ whole genome shotgun (WGS) entry which is preliminary data.</text>
</comment>
<sequence length="202" mass="22571">MIIIIDNYDSFTYNLVQYIDQIADEVVVYKNDQITTEEVIALRPDAIVLSPGPGSPQDTGVSREVLSACYLDIPILGVCLGYQLIVDFFGGRIEKGPLPVHGKVFSIVHDGQTMFKDIALPTPVTRYHSLMANRDSIPDCLEVSAETEDGVIMAVRHTSLPIEGVQFHPESITSIDGFSMLKNYFYHHVNSFRYRQKEGTNS</sequence>
<dbReference type="NCBIfam" id="TIGR00566">
    <property type="entry name" value="trpG_papA"/>
    <property type="match status" value="1"/>
</dbReference>